<dbReference type="OrthoDB" id="134712at2"/>
<feature type="domain" description="OmpR/PhoB-type" evidence="7">
    <location>
        <begin position="1"/>
        <end position="95"/>
    </location>
</feature>
<evidence type="ECO:0000256" key="3">
    <source>
        <dbReference type="ARBA" id="ARBA00023125"/>
    </source>
</evidence>
<evidence type="ECO:0000313" key="9">
    <source>
        <dbReference type="Proteomes" id="UP000179627"/>
    </source>
</evidence>
<dbReference type="Pfam" id="PF00486">
    <property type="entry name" value="Trans_reg_C"/>
    <property type="match status" value="1"/>
</dbReference>
<dbReference type="Gene3D" id="3.40.50.300">
    <property type="entry name" value="P-loop containing nucleotide triphosphate hydrolases"/>
    <property type="match status" value="1"/>
</dbReference>
<dbReference type="InterPro" id="IPR005158">
    <property type="entry name" value="BTAD"/>
</dbReference>
<feature type="region of interest" description="Disordered" evidence="6">
    <location>
        <begin position="251"/>
        <end position="315"/>
    </location>
</feature>
<feature type="DNA-binding region" description="OmpR/PhoB-type" evidence="5">
    <location>
        <begin position="1"/>
        <end position="95"/>
    </location>
</feature>
<protein>
    <submittedName>
        <fullName evidence="8">Transcriptional regulator</fullName>
    </submittedName>
</protein>
<sequence>MPFYHLFGPIEVIREGGPVQFGGPKQRAVLAALLLNAGRVVSVDRLADAVWGDEHPPSMVSSLQAHISNLRRLLRDGDRATSPIVRRTPGYLADISLEDLDLRLFERACDETQAAADAGDWPGTLAAADRAAALRRGPLLAEFSDEPWVRGAAAAAAERWVQCEQNAVIGLLGLSRVTTAVLRSRQLLADTPLAEGACRLHMISLYRAGRPAEALEVFREHARRLDEELGLEVSPALRDLQGAVLRQDAGLDSWPGRASTSDPAGASAGALGGVGTASTAGEAGTATTGGPADGDPADGPVATTDGGFPARSGPGCQRGDLVGRVHEIAVLESVLDEALTGDGRWVVLTGPAGIGKSRLAQEAAVLWARSGGAVARTGCPDDEAVPPWWPVRQLLRDLGLDPDAILTPPTGLDADAARFGVYDRVLTALSAAARHRPLLLVAEDVHWADQASLRLLTHLAAAGPHPGLAVVATARDVSGRPALDRLLAATARGHGSRRLAVPPLSEGEVEELVRRVSGQDIGAAAAAELAERTGGNPFFVCEYARLPEQERAGGEVPVAVRSVLGQRLAGLDPAVLQVLRAAALIGDTLDIGLLRAVTRLDHDALADMLDEASDEHVIVQAAGTGRYMFAHALLRDEVVAGISSLRRQRLHLRIAEALASGDGGETQARRAAHLVAAWPLAEATDALDACRAAALDAEQRWQSEAAAHWWGQALAVLDQSHRDLDVDRDELLVARVSALARDGRGQTLLDVVDAGLLDAVRRGRLDSAGRLAAALLRTTGCWPWPAHGHDSAPLLARLAGLETLVAADPAAHVRILAALAVGSTYDPDGTVPDRLSRRAIELAERLGDDECLADALLGRALTFSGIAARATESIELLARLADVPHAAAQIDGVITHGLLHLAKSALGDPAAAEHARLGALGSDLLRLPASRVQFRWAQGSLALWQDDDLDGAERIYDQAFALHRETELYQSGVYDFARLTLRWEQGRLHEPDDKAPNAVNAPWVVAVLAAARNDADADELIAAAVRQVEPVVWTTHAALTMLAHTVADRGLREHVGSLTARLAPIAHNIANLGQCGTAGPVALGLARLAALDGDLPAARAHLRTAMEAAARSHGVGALLRTRLVAAQLARQSGDPVDPAELRDIAERAARRGMAGVARAADELLR</sequence>
<evidence type="ECO:0000313" key="8">
    <source>
        <dbReference type="EMBL" id="OHV30013.1"/>
    </source>
</evidence>
<keyword evidence="9" id="KW-1185">Reference proteome</keyword>
<dbReference type="Pfam" id="PF13191">
    <property type="entry name" value="AAA_16"/>
    <property type="match status" value="1"/>
</dbReference>
<accession>A0A1S1Q574</accession>
<dbReference type="PROSITE" id="PS51755">
    <property type="entry name" value="OMPR_PHOB"/>
    <property type="match status" value="1"/>
</dbReference>
<dbReference type="InterPro" id="IPR041664">
    <property type="entry name" value="AAA_16"/>
</dbReference>
<feature type="compositionally biased region" description="Low complexity" evidence="6">
    <location>
        <begin position="276"/>
        <end position="303"/>
    </location>
</feature>
<keyword evidence="4" id="KW-0804">Transcription</keyword>
<dbReference type="SUPFAM" id="SSF46894">
    <property type="entry name" value="C-terminal effector domain of the bipartite response regulators"/>
    <property type="match status" value="1"/>
</dbReference>
<dbReference type="RefSeq" id="WP_071089883.1">
    <property type="nucleotide sequence ID" value="NZ_MBLM01000156.1"/>
</dbReference>
<evidence type="ECO:0000256" key="2">
    <source>
        <dbReference type="ARBA" id="ARBA00023015"/>
    </source>
</evidence>
<dbReference type="GO" id="GO:0006355">
    <property type="term" value="P:regulation of DNA-templated transcription"/>
    <property type="evidence" value="ECO:0007669"/>
    <property type="project" value="InterPro"/>
</dbReference>
<organism evidence="8 9">
    <name type="scientific">Parafrankia colletiae</name>
    <dbReference type="NCBI Taxonomy" id="573497"/>
    <lineage>
        <taxon>Bacteria</taxon>
        <taxon>Bacillati</taxon>
        <taxon>Actinomycetota</taxon>
        <taxon>Actinomycetes</taxon>
        <taxon>Frankiales</taxon>
        <taxon>Frankiaceae</taxon>
        <taxon>Parafrankia</taxon>
    </lineage>
</organism>
<evidence type="ECO:0000256" key="5">
    <source>
        <dbReference type="PROSITE-ProRule" id="PRU01091"/>
    </source>
</evidence>
<evidence type="ECO:0000256" key="4">
    <source>
        <dbReference type="ARBA" id="ARBA00023163"/>
    </source>
</evidence>
<dbReference type="PANTHER" id="PTHR35807">
    <property type="entry name" value="TRANSCRIPTIONAL REGULATOR REDD-RELATED"/>
    <property type="match status" value="1"/>
</dbReference>
<dbReference type="InterPro" id="IPR036388">
    <property type="entry name" value="WH-like_DNA-bd_sf"/>
</dbReference>
<dbReference type="Gene3D" id="1.25.40.10">
    <property type="entry name" value="Tetratricopeptide repeat domain"/>
    <property type="match status" value="1"/>
</dbReference>
<dbReference type="InterPro" id="IPR016032">
    <property type="entry name" value="Sig_transdc_resp-reg_C-effctor"/>
</dbReference>
<dbReference type="InterPro" id="IPR027417">
    <property type="entry name" value="P-loop_NTPase"/>
</dbReference>
<evidence type="ECO:0000259" key="7">
    <source>
        <dbReference type="PROSITE" id="PS51755"/>
    </source>
</evidence>
<dbReference type="SUPFAM" id="SSF52540">
    <property type="entry name" value="P-loop containing nucleoside triphosphate hydrolases"/>
    <property type="match status" value="1"/>
</dbReference>
<dbReference type="Pfam" id="PF03704">
    <property type="entry name" value="BTAD"/>
    <property type="match status" value="1"/>
</dbReference>
<gene>
    <name evidence="8" type="ORF">CC117_28010</name>
</gene>
<dbReference type="InterPro" id="IPR011990">
    <property type="entry name" value="TPR-like_helical_dom_sf"/>
</dbReference>
<reference evidence="9" key="1">
    <citation type="submission" date="2016-07" db="EMBL/GenBank/DDBJ databases">
        <title>Sequence Frankia sp. strain CcI1.17.</title>
        <authorList>
            <person name="Ghodhbane-Gtari F."/>
            <person name="Swanson E."/>
            <person name="Gueddou A."/>
            <person name="Morris K."/>
            <person name="Hezbri K."/>
            <person name="Ktari A."/>
            <person name="Nouioui I."/>
            <person name="Abebe-Akele F."/>
            <person name="Simpson S."/>
            <person name="Thomas K."/>
            <person name="Gtari M."/>
            <person name="Tisa L.S."/>
            <person name="Hurst S."/>
        </authorList>
    </citation>
    <scope>NUCLEOTIDE SEQUENCE [LARGE SCALE GENOMIC DNA]</scope>
    <source>
        <strain evidence="9">Cc1.17</strain>
    </source>
</reference>
<keyword evidence="3 5" id="KW-0238">DNA-binding</keyword>
<proteinExistence type="inferred from homology"/>
<dbReference type="EMBL" id="MBLM01000156">
    <property type="protein sequence ID" value="OHV30013.1"/>
    <property type="molecule type" value="Genomic_DNA"/>
</dbReference>
<dbReference type="InterPro" id="IPR051677">
    <property type="entry name" value="AfsR-DnrI-RedD_regulator"/>
</dbReference>
<name>A0A1S1Q574_9ACTN</name>
<dbReference type="InterPro" id="IPR001867">
    <property type="entry name" value="OmpR/PhoB-type_DNA-bd"/>
</dbReference>
<dbReference type="SMART" id="SM01043">
    <property type="entry name" value="BTAD"/>
    <property type="match status" value="1"/>
</dbReference>
<dbReference type="GO" id="GO:0000160">
    <property type="term" value="P:phosphorelay signal transduction system"/>
    <property type="evidence" value="ECO:0007669"/>
    <property type="project" value="InterPro"/>
</dbReference>
<keyword evidence="2" id="KW-0805">Transcription regulation</keyword>
<dbReference type="Proteomes" id="UP000179627">
    <property type="component" value="Unassembled WGS sequence"/>
</dbReference>
<comment type="caution">
    <text evidence="8">The sequence shown here is derived from an EMBL/GenBank/DDBJ whole genome shotgun (WGS) entry which is preliminary data.</text>
</comment>
<dbReference type="PANTHER" id="PTHR35807:SF1">
    <property type="entry name" value="TRANSCRIPTIONAL REGULATOR REDD"/>
    <property type="match status" value="1"/>
</dbReference>
<dbReference type="SUPFAM" id="SSF48452">
    <property type="entry name" value="TPR-like"/>
    <property type="match status" value="1"/>
</dbReference>
<dbReference type="Gene3D" id="1.10.10.10">
    <property type="entry name" value="Winged helix-like DNA-binding domain superfamily/Winged helix DNA-binding domain"/>
    <property type="match status" value="1"/>
</dbReference>
<dbReference type="AlphaFoldDB" id="A0A1S1Q574"/>
<evidence type="ECO:0000256" key="1">
    <source>
        <dbReference type="ARBA" id="ARBA00005820"/>
    </source>
</evidence>
<dbReference type="SMART" id="SM00862">
    <property type="entry name" value="Trans_reg_C"/>
    <property type="match status" value="1"/>
</dbReference>
<dbReference type="GO" id="GO:0003677">
    <property type="term" value="F:DNA binding"/>
    <property type="evidence" value="ECO:0007669"/>
    <property type="project" value="UniProtKB-UniRule"/>
</dbReference>
<comment type="similarity">
    <text evidence="1">Belongs to the AfsR/DnrI/RedD regulatory family.</text>
</comment>
<evidence type="ECO:0000256" key="6">
    <source>
        <dbReference type="SAM" id="MobiDB-lite"/>
    </source>
</evidence>